<evidence type="ECO:0000313" key="2">
    <source>
        <dbReference type="EMBL" id="MDA3731362.1"/>
    </source>
</evidence>
<dbReference type="Pfam" id="PF19598">
    <property type="entry name" value="DUF6103"/>
    <property type="match status" value="1"/>
</dbReference>
<dbReference type="EMBL" id="JAQIFT010000033">
    <property type="protein sequence ID" value="MDA3731362.1"/>
    <property type="molecule type" value="Genomic_DNA"/>
</dbReference>
<proteinExistence type="predicted"/>
<dbReference type="RefSeq" id="WP_271011750.1">
    <property type="nucleotide sequence ID" value="NZ_JAQIFT010000033.1"/>
</dbReference>
<evidence type="ECO:0000313" key="3">
    <source>
        <dbReference type="Proteomes" id="UP001169242"/>
    </source>
</evidence>
<accession>A0AA42DLM1</accession>
<name>A0AA42DLM1_9FIRM</name>
<protein>
    <submittedName>
        <fullName evidence="2">DUF6103 family protein</fullName>
    </submittedName>
</protein>
<reference evidence="2" key="1">
    <citation type="journal article" date="2023" name="Int. J. Syst. Evol. Microbiol.">
        <title>&lt;i&gt;Holtiella tumoricola&lt;/i&gt; gen. nov. sp. nov., isolated from a human clinical sample.</title>
        <authorList>
            <person name="Allen-Vercoe E."/>
            <person name="Daigneault M.C."/>
            <person name="Vancuren S.J."/>
            <person name="Cochrane K."/>
            <person name="O'Neal L.L."/>
            <person name="Sankaranarayanan K."/>
            <person name="Lawson P.A."/>
        </authorList>
    </citation>
    <scope>NUCLEOTIDE SEQUENCE</scope>
    <source>
        <strain evidence="2">CC70A</strain>
    </source>
</reference>
<gene>
    <name evidence="2" type="ORF">PBV87_07710</name>
</gene>
<feature type="region of interest" description="Disordered" evidence="1">
    <location>
        <begin position="58"/>
        <end position="81"/>
    </location>
</feature>
<dbReference type="Proteomes" id="UP001169242">
    <property type="component" value="Unassembled WGS sequence"/>
</dbReference>
<dbReference type="AlphaFoldDB" id="A0AA42DLM1"/>
<evidence type="ECO:0000256" key="1">
    <source>
        <dbReference type="SAM" id="MobiDB-lite"/>
    </source>
</evidence>
<sequence length="81" mass="9258">MKKETVSVQMESEKLRATKRYMKKKEVSLEQELIDALGKLYEKYVPAPVREYIDEASEDSKYTAKAKKPKVAEPSVSGNTM</sequence>
<organism evidence="2 3">
    <name type="scientific">Holtiella tumoricola</name>
    <dbReference type="NCBI Taxonomy" id="3018743"/>
    <lineage>
        <taxon>Bacteria</taxon>
        <taxon>Bacillati</taxon>
        <taxon>Bacillota</taxon>
        <taxon>Clostridia</taxon>
        <taxon>Lachnospirales</taxon>
        <taxon>Cellulosilyticaceae</taxon>
        <taxon>Holtiella</taxon>
    </lineage>
</organism>
<comment type="caution">
    <text evidence="2">The sequence shown here is derived from an EMBL/GenBank/DDBJ whole genome shotgun (WGS) entry which is preliminary data.</text>
</comment>
<dbReference type="InterPro" id="IPR046085">
    <property type="entry name" value="DUF6103"/>
</dbReference>
<keyword evidence="3" id="KW-1185">Reference proteome</keyword>